<feature type="region of interest" description="Disordered" evidence="1">
    <location>
        <begin position="1"/>
        <end position="55"/>
    </location>
</feature>
<feature type="compositionally biased region" description="Basic and acidic residues" evidence="1">
    <location>
        <begin position="2253"/>
        <end position="2263"/>
    </location>
</feature>
<dbReference type="OrthoDB" id="10388644at2759"/>
<feature type="region of interest" description="Disordered" evidence="1">
    <location>
        <begin position="2122"/>
        <end position="2183"/>
    </location>
</feature>
<feature type="region of interest" description="Disordered" evidence="1">
    <location>
        <begin position="1604"/>
        <end position="1747"/>
    </location>
</feature>
<feature type="region of interest" description="Disordered" evidence="1">
    <location>
        <begin position="592"/>
        <end position="615"/>
    </location>
</feature>
<feature type="compositionally biased region" description="Polar residues" evidence="1">
    <location>
        <begin position="1719"/>
        <end position="1736"/>
    </location>
</feature>
<feature type="compositionally biased region" description="Polar residues" evidence="1">
    <location>
        <begin position="2356"/>
        <end position="2365"/>
    </location>
</feature>
<dbReference type="InParanoid" id="D8LGD3"/>
<feature type="region of interest" description="Disordered" evidence="1">
    <location>
        <begin position="1406"/>
        <end position="1487"/>
    </location>
</feature>
<feature type="compositionally biased region" description="Low complexity" evidence="1">
    <location>
        <begin position="1604"/>
        <end position="1615"/>
    </location>
</feature>
<evidence type="ECO:0000256" key="1">
    <source>
        <dbReference type="SAM" id="MobiDB-lite"/>
    </source>
</evidence>
<feature type="region of interest" description="Disordered" evidence="1">
    <location>
        <begin position="1505"/>
        <end position="1527"/>
    </location>
</feature>
<feature type="compositionally biased region" description="Basic and acidic residues" evidence="1">
    <location>
        <begin position="386"/>
        <end position="397"/>
    </location>
</feature>
<feature type="compositionally biased region" description="Basic and acidic residues" evidence="1">
    <location>
        <begin position="1272"/>
        <end position="1284"/>
    </location>
</feature>
<feature type="region of interest" description="Disordered" evidence="1">
    <location>
        <begin position="1771"/>
        <end position="1796"/>
    </location>
</feature>
<feature type="compositionally biased region" description="Basic and acidic residues" evidence="1">
    <location>
        <begin position="2386"/>
        <end position="2397"/>
    </location>
</feature>
<feature type="compositionally biased region" description="Basic and acidic residues" evidence="1">
    <location>
        <begin position="2125"/>
        <end position="2135"/>
    </location>
</feature>
<feature type="region of interest" description="Disordered" evidence="1">
    <location>
        <begin position="74"/>
        <end position="271"/>
    </location>
</feature>
<feature type="compositionally biased region" description="Basic residues" evidence="1">
    <location>
        <begin position="2398"/>
        <end position="2412"/>
    </location>
</feature>
<feature type="region of interest" description="Disordered" evidence="1">
    <location>
        <begin position="2348"/>
        <end position="2369"/>
    </location>
</feature>
<feature type="compositionally biased region" description="Low complexity" evidence="1">
    <location>
        <begin position="1335"/>
        <end position="1352"/>
    </location>
</feature>
<feature type="compositionally biased region" description="Basic and acidic residues" evidence="1">
    <location>
        <begin position="1052"/>
        <end position="1071"/>
    </location>
</feature>
<feature type="region of interest" description="Disordered" evidence="1">
    <location>
        <begin position="978"/>
        <end position="1122"/>
    </location>
</feature>
<feature type="compositionally biased region" description="Basic and acidic residues" evidence="1">
    <location>
        <begin position="42"/>
        <end position="55"/>
    </location>
</feature>
<feature type="compositionally biased region" description="Polar residues" evidence="1">
    <location>
        <begin position="1640"/>
        <end position="1653"/>
    </location>
</feature>
<feature type="region of interest" description="Disordered" evidence="1">
    <location>
        <begin position="1870"/>
        <end position="1955"/>
    </location>
</feature>
<feature type="compositionally biased region" description="Basic and acidic residues" evidence="1">
    <location>
        <begin position="1509"/>
        <end position="1521"/>
    </location>
</feature>
<dbReference type="EMBL" id="FN649741">
    <property type="protein sequence ID" value="CBN79032.1"/>
    <property type="molecule type" value="Genomic_DNA"/>
</dbReference>
<feature type="compositionally biased region" description="Polar residues" evidence="1">
    <location>
        <begin position="1206"/>
        <end position="1219"/>
    </location>
</feature>
<feature type="region of interest" description="Disordered" evidence="1">
    <location>
        <begin position="1335"/>
        <end position="1371"/>
    </location>
</feature>
<feature type="region of interest" description="Disordered" evidence="1">
    <location>
        <begin position="2386"/>
        <end position="2476"/>
    </location>
</feature>
<feature type="region of interest" description="Disordered" evidence="1">
    <location>
        <begin position="367"/>
        <end position="410"/>
    </location>
</feature>
<feature type="compositionally biased region" description="Basic and acidic residues" evidence="1">
    <location>
        <begin position="1559"/>
        <end position="1571"/>
    </location>
</feature>
<gene>
    <name evidence="2" type="ORF">Esi_0165_0065</name>
</gene>
<feature type="compositionally biased region" description="Basic and acidic residues" evidence="1">
    <location>
        <begin position="2165"/>
        <end position="2183"/>
    </location>
</feature>
<feature type="compositionally biased region" description="Basic and acidic residues" evidence="1">
    <location>
        <begin position="2201"/>
        <end position="2217"/>
    </location>
</feature>
<dbReference type="Proteomes" id="UP000002630">
    <property type="component" value="Linkage Group LG16"/>
</dbReference>
<feature type="compositionally biased region" description="Low complexity" evidence="1">
    <location>
        <begin position="1892"/>
        <end position="1903"/>
    </location>
</feature>
<feature type="region of interest" description="Disordered" evidence="1">
    <location>
        <begin position="2195"/>
        <end position="2283"/>
    </location>
</feature>
<feature type="region of interest" description="Disordered" evidence="1">
    <location>
        <begin position="466"/>
        <end position="554"/>
    </location>
</feature>
<evidence type="ECO:0000313" key="2">
    <source>
        <dbReference type="EMBL" id="CBN79032.1"/>
    </source>
</evidence>
<dbReference type="EMBL" id="FN648180">
    <property type="protein sequence ID" value="CBN79032.1"/>
    <property type="molecule type" value="Genomic_DNA"/>
</dbReference>
<feature type="compositionally biased region" description="Basic and acidic residues" evidence="1">
    <location>
        <begin position="910"/>
        <end position="939"/>
    </location>
</feature>
<evidence type="ECO:0000313" key="3">
    <source>
        <dbReference type="Proteomes" id="UP000002630"/>
    </source>
</evidence>
<feature type="compositionally biased region" description="Polar residues" evidence="1">
    <location>
        <begin position="1"/>
        <end position="18"/>
    </location>
</feature>
<feature type="compositionally biased region" description="Low complexity" evidence="1">
    <location>
        <begin position="2463"/>
        <end position="2472"/>
    </location>
</feature>
<feature type="region of interest" description="Disordered" evidence="1">
    <location>
        <begin position="1186"/>
        <end position="1309"/>
    </location>
</feature>
<reference evidence="2 3" key="1">
    <citation type="journal article" date="2010" name="Nature">
        <title>The Ectocarpus genome and the independent evolution of multicellularity in brown algae.</title>
        <authorList>
            <person name="Cock J.M."/>
            <person name="Sterck L."/>
            <person name="Rouze P."/>
            <person name="Scornet D."/>
            <person name="Allen A.E."/>
            <person name="Amoutzias G."/>
            <person name="Anthouard V."/>
            <person name="Artiguenave F."/>
            <person name="Aury J.M."/>
            <person name="Badger J.H."/>
            <person name="Beszteri B."/>
            <person name="Billiau K."/>
            <person name="Bonnet E."/>
            <person name="Bothwell J.H."/>
            <person name="Bowler C."/>
            <person name="Boyen C."/>
            <person name="Brownlee C."/>
            <person name="Carrano C.J."/>
            <person name="Charrier B."/>
            <person name="Cho G.Y."/>
            <person name="Coelho S.M."/>
            <person name="Collen J."/>
            <person name="Corre E."/>
            <person name="Da Silva C."/>
            <person name="Delage L."/>
            <person name="Delaroque N."/>
            <person name="Dittami S.M."/>
            <person name="Doulbeau S."/>
            <person name="Elias M."/>
            <person name="Farnham G."/>
            <person name="Gachon C.M."/>
            <person name="Gschloessl B."/>
            <person name="Heesch S."/>
            <person name="Jabbari K."/>
            <person name="Jubin C."/>
            <person name="Kawai H."/>
            <person name="Kimura K."/>
            <person name="Kloareg B."/>
            <person name="Kupper F.C."/>
            <person name="Lang D."/>
            <person name="Le Bail A."/>
            <person name="Leblanc C."/>
            <person name="Lerouge P."/>
            <person name="Lohr M."/>
            <person name="Lopez P.J."/>
            <person name="Martens C."/>
            <person name="Maumus F."/>
            <person name="Michel G."/>
            <person name="Miranda-Saavedra D."/>
            <person name="Morales J."/>
            <person name="Moreau H."/>
            <person name="Motomura T."/>
            <person name="Nagasato C."/>
            <person name="Napoli C.A."/>
            <person name="Nelson D.R."/>
            <person name="Nyvall-Collen P."/>
            <person name="Peters A.F."/>
            <person name="Pommier C."/>
            <person name="Potin P."/>
            <person name="Poulain J."/>
            <person name="Quesneville H."/>
            <person name="Read B."/>
            <person name="Rensing S.A."/>
            <person name="Ritter A."/>
            <person name="Rousvoal S."/>
            <person name="Samanta M."/>
            <person name="Samson G."/>
            <person name="Schroeder D.C."/>
            <person name="Segurens B."/>
            <person name="Strittmatter M."/>
            <person name="Tonon T."/>
            <person name="Tregear J.W."/>
            <person name="Valentin K."/>
            <person name="von Dassow P."/>
            <person name="Yamagishi T."/>
            <person name="Van de Peer Y."/>
            <person name="Wincker P."/>
        </authorList>
    </citation>
    <scope>NUCLEOTIDE SEQUENCE [LARGE SCALE GENOMIC DNA]</scope>
    <source>
        <strain evidence="3">Ec32 / CCAP1310/4</strain>
    </source>
</reference>
<feature type="compositionally biased region" description="Low complexity" evidence="1">
    <location>
        <begin position="1186"/>
        <end position="1205"/>
    </location>
</feature>
<feature type="compositionally biased region" description="Polar residues" evidence="1">
    <location>
        <begin position="255"/>
        <end position="271"/>
    </location>
</feature>
<feature type="compositionally biased region" description="Basic and acidic residues" evidence="1">
    <location>
        <begin position="1414"/>
        <end position="1431"/>
    </location>
</feature>
<feature type="compositionally biased region" description="Low complexity" evidence="1">
    <location>
        <begin position="1476"/>
        <end position="1485"/>
    </location>
</feature>
<name>D8LGD3_ECTSI</name>
<feature type="region of interest" description="Disordered" evidence="1">
    <location>
        <begin position="1555"/>
        <end position="1579"/>
    </location>
</feature>
<feature type="compositionally biased region" description="Basic and acidic residues" evidence="1">
    <location>
        <begin position="1292"/>
        <end position="1308"/>
    </location>
</feature>
<feature type="compositionally biased region" description="Basic and acidic residues" evidence="1">
    <location>
        <begin position="1685"/>
        <end position="1703"/>
    </location>
</feature>
<feature type="compositionally biased region" description="Low complexity" evidence="1">
    <location>
        <begin position="534"/>
        <end position="546"/>
    </location>
</feature>
<feature type="compositionally biased region" description="Basic and acidic residues" evidence="1">
    <location>
        <begin position="1225"/>
        <end position="1234"/>
    </location>
</feature>
<proteinExistence type="predicted"/>
<protein>
    <submittedName>
        <fullName evidence="2">Uncharacterized protein</fullName>
    </submittedName>
</protein>
<feature type="region of interest" description="Disordered" evidence="1">
    <location>
        <begin position="839"/>
        <end position="945"/>
    </location>
</feature>
<feature type="compositionally biased region" description="Polar residues" evidence="1">
    <location>
        <begin position="2005"/>
        <end position="2017"/>
    </location>
</feature>
<feature type="compositionally biased region" description="Basic and acidic residues" evidence="1">
    <location>
        <begin position="164"/>
        <end position="196"/>
    </location>
</feature>
<feature type="region of interest" description="Disordered" evidence="1">
    <location>
        <begin position="684"/>
        <end position="758"/>
    </location>
</feature>
<feature type="compositionally biased region" description="Polar residues" evidence="1">
    <location>
        <begin position="1904"/>
        <end position="1915"/>
    </location>
</feature>
<feature type="region of interest" description="Disordered" evidence="1">
    <location>
        <begin position="2002"/>
        <end position="2023"/>
    </location>
</feature>
<feature type="compositionally biased region" description="Low complexity" evidence="1">
    <location>
        <begin position="1737"/>
        <end position="1747"/>
    </location>
</feature>
<organism evidence="2 3">
    <name type="scientific">Ectocarpus siliculosus</name>
    <name type="common">Brown alga</name>
    <name type="synonym">Conferva siliculosa</name>
    <dbReference type="NCBI Taxonomy" id="2880"/>
    <lineage>
        <taxon>Eukaryota</taxon>
        <taxon>Sar</taxon>
        <taxon>Stramenopiles</taxon>
        <taxon>Ochrophyta</taxon>
        <taxon>PX clade</taxon>
        <taxon>Phaeophyceae</taxon>
        <taxon>Ectocarpales</taxon>
        <taxon>Ectocarpaceae</taxon>
        <taxon>Ectocarpus</taxon>
    </lineage>
</organism>
<feature type="compositionally biased region" description="Low complexity" evidence="1">
    <location>
        <begin position="1261"/>
        <end position="1270"/>
    </location>
</feature>
<feature type="compositionally biased region" description="Gly residues" evidence="1">
    <location>
        <begin position="2428"/>
        <end position="2456"/>
    </location>
</feature>
<feature type="compositionally biased region" description="Low complexity" evidence="1">
    <location>
        <begin position="127"/>
        <end position="149"/>
    </location>
</feature>
<feature type="region of interest" description="Disordered" evidence="1">
    <location>
        <begin position="1823"/>
        <end position="1852"/>
    </location>
</feature>
<keyword evidence="3" id="KW-1185">Reference proteome</keyword>
<sequence>MTVESRSSAATVTETQGATIPFERSNDVIREGAPPSDAADDALAREDNHTGTEMDHTVAHTVLEAPASSACLELLATNAKPVDDNHQPQHSQTPEHLAPDKPEGISLLGPEATEQPYCAKTSGPGAGQESEGEGAARSLASAASPSDSGTAGFEALPSATTGTSDEKQQEEQKLSDVDSVDSCRDEEVAASDRDDGAGPPSEGPCYRESAAGDSETLSPAVESEEDDSVAQKDVSAAQKRCDSVREVSAGADSMGTKQSPASGNDESARSTHITSLDGVEEMHPLQPPTRHDLQTSCGCASPTVEAVTVGKDSVQYCGGGDENLRGFLLVSGDAQHFVEDVTSSSLAAFSRDKLRRPELAVEMILPGAANASRETPPMGRGVNSEEVTRPLPDDSQHNEPAPSPDSSLCKPPLVEITEGLISRVFEVVAAKMAAAAAEASTHVAVPEVATTAERLELKILPEVDFPCDSPSASEGMPADGAIQPPDEARPDFGQLSLGSESPAKQADVMDDDRKSTGVHAAEVSGGTGDDQEEATAPATPATANNTPPQPHSSCSLPGTVVEEYGLHEIPRLLAAEVVTAAIAAVMPISSSACEPASVTTAPPPSDSGAEAGTETTVKADSLTAGQDPASDLAASSTIVEQDSAEACPAVGDDLVGRVENGLAVGQESASDLALAARSIIVEQESVEERESCPDDGDDLVRSVEENPCGDGPRSPTPPSTREGEGTSTIDPEPEREAPSRAESTAGGDRQPRHDSRSAEALLYLTEAGSRAKSRQQRSEEIRVDASSWLRDAGGRALAAQGEGDAEGLEHAVVAEYVTTTLQRVVAEEAVAVAGVAPVSPSACAPETKTGDQATPRVPPTLEPGTPEGDRFSNTGPGLHSEAPCFVRSAADGDKSPAPGDIDASTCLAEDGSRAKSLRENVGDNRVDTSPRLRDTEERTNSPQSVDQAALLERAVVTDYLSGALTRAVEAEAATADAALDASSSEPSNGGMMGKDQATPGAPYPRGDTEDAINVAEIGAKADDEISSGEDPVPELAMHSPVCEATATGEQESPDHGDTSPKDGDDQSDKANKNGSDGLQLPTPLCTPEEEGPSTDKSEIKPEVPSNAVLTADGSGSPAPRSTEALVYLTEAGERAKSLQEGSEKARLDASLWLRDTAGKALSRESVATADPSLDTPPGTVTAELAAAAAAASPPSTACTPPAETTVDAQSVQAASTLSPTCDPGSPEKQERISDADQEPGQEKPSGVVSATVGDGQSPSRGSTEGLTCLEEGGEREKESSEGRGVDGSSFVRDTEGRTPSVEDKKQAARAECVVVEEDLSETMAKDVGVEVAATATTTAAPSTPGASAPASAGRDKATLGASAPRDPGAADVAENAVEADDVTTTVRQDFESALRFSIVEAMAVVGQGSAGQRESSEKGGRCVIDTSRERPGSPTPPGTPEEDTPRTSSLGLDPEVTFNPDTDPADRGQPPPPQPAEASSACPAEVGLREEALREASGWLLLAGGRAKSAQDRAESAREEASSWLRDAGGRALSLQGRDDADRLECAAWLRLTGGRAKSAQDRAERAREEASSWLRDTGGRAVSLQDRAEGVRSGAAAWLAARGASELEQTAPTTRRAEDATAEASAAEVKGEEDGQGTGESKSLQGPPTQDGSRPGSPFASSPSQPEKPSAATAETEDVVARAADQETTREAPSHNAEEAVTAKECFPTVGKDDRAENINNTSTPSPAHDQTLNPAESAAAAAAAAPVAITTANTAAVYPTAQLTIGRTASSDRTAPVPWQEPATTPLDRGGSFAPTAAGPEDLGRMLDAGEKEWSRVSLSRTPPFDALNSPSLPQRYAPIRGRPRPLPPEAKAEAVAGAGAGVGPNADGPGWFFAPPDQMAPKGDAYRGSDSFHSADASASTTVRGDSSGSFVSPSQGGSGGTDDGRRPRRRDNGGSGGDHASTRCFDGGGGGGGVWEETTLVDGLGDAINPAREAQCRMMNRAAVAGEEGKAHLGRRWEETGTPSLGSRNTRGSGNRWHKKVEQSRQYLRRWEVFLSRAHRHFDGEADVRKRMSVIRRAHPDVSNEVAFVALAQSRGRSSEAAAVLHLPRAKDEAALVAMMLDVTAFIGLAREAAERRRRSRQLEHQRRRMETVAGGAAKRPAHHHQGKGEHRQPSWRQHQRQQEEWYSHPEDHRRDSAEDKQRLNNYIWEQQQQRQKQGEERRSGHEWARDDASTGVIGDAAENNWHSQRNKQDYGAEPISAGGNAGRSRGEAQSRRSDSAPSLLPPIEGWLTEGTPPSPNSLKTVLSTSTSVAVGVPSGFGLASVAGVASKGEGGKIVRVRSSKSTSRELRAMLRARARWQSQRMAEMATPGSTEQRQQQGWGGSGLDALAERFLRETDTLDRDSKDLDTRLRGRQKNKRGPSKLRGPHNDGGGGRGERRVFGNGGGDAAWRGGDSGDGVGGRGGGRGRGGSGRRRPSLSSSSSSSSMFLASVNRDPNAPFMSLETPAAVVVVDGGSGVCSTSSFAAAAVSDPATAAAASAASCAVEADGGEDRESCREQGYFTQAGGWR</sequence>
<feature type="compositionally biased region" description="Basic and acidic residues" evidence="1">
    <location>
        <begin position="686"/>
        <end position="704"/>
    </location>
</feature>
<accession>D8LGD3</accession>